<dbReference type="PANTHER" id="PTHR21682">
    <property type="entry name" value="COILED-COIL DOMAIN-CONTAINING PROTEIN 149"/>
    <property type="match status" value="1"/>
</dbReference>
<evidence type="ECO:0000256" key="1">
    <source>
        <dbReference type="ARBA" id="ARBA00005872"/>
    </source>
</evidence>
<dbReference type="AlphaFoldDB" id="A0A0D8XLJ6"/>
<reference evidence="5" key="2">
    <citation type="journal article" date="2016" name="Sci. Rep.">
        <title>Dictyocaulus viviparus genome, variome and transcriptome elucidate lungworm biology and support future intervention.</title>
        <authorList>
            <person name="McNulty S.N."/>
            <person name="Strube C."/>
            <person name="Rosa B.A."/>
            <person name="Martin J.C."/>
            <person name="Tyagi R."/>
            <person name="Choi Y.J."/>
            <person name="Wang Q."/>
            <person name="Hallsworth Pepin K."/>
            <person name="Zhang X."/>
            <person name="Ozersky P."/>
            <person name="Wilson R.K."/>
            <person name="Sternberg P.W."/>
            <person name="Gasser R.B."/>
            <person name="Mitreva M."/>
        </authorList>
    </citation>
    <scope>NUCLEOTIDE SEQUENCE [LARGE SCALE GENOMIC DNA]</scope>
    <source>
        <strain evidence="5">HannoverDv2000</strain>
    </source>
</reference>
<dbReference type="OrthoDB" id="5917629at2759"/>
<protein>
    <submittedName>
        <fullName evidence="4">Uncharacterized protein</fullName>
    </submittedName>
</protein>
<dbReference type="EMBL" id="KN716459">
    <property type="protein sequence ID" value="KJH44632.1"/>
    <property type="molecule type" value="Genomic_DNA"/>
</dbReference>
<evidence type="ECO:0000256" key="2">
    <source>
        <dbReference type="ARBA" id="ARBA00023054"/>
    </source>
</evidence>
<feature type="coiled-coil region" evidence="3">
    <location>
        <begin position="206"/>
        <end position="269"/>
    </location>
</feature>
<sequence>MNIEVYKKRQKTKAAKPLFYETSNCQRIVLNIALYSIKIQHLQSKVDSKTETIVKLGKNIESIQEENGHMKMRSLTLERNMERLEMEVYKYSTNEIDMKSKSQMEKQRLMDEVENLKKELAVVLKENKELKAEKIDLQNDCKLFRQRIAKYEISSLDNLSSTVGSDIITSRKEISNANNDELGKYEKLYNEFKQIETDLHTVLGIKEELVMERDVLVKKVERLNTEISYLLNGDPRRIVEDLDSLLAENRFLKARLDSANEESETMKATLSKYRSMTESRPSTENLVTGCETTLRQKSCVAVVNMKQIRELLSSHAIELDENDYKAITAILLDLCNDKQMALTHLRRANKVLGNRVSEVESHIAALEAKSQNANLNKQE</sequence>
<proteinExistence type="inferred from homology"/>
<keyword evidence="2 3" id="KW-0175">Coiled coil</keyword>
<dbReference type="PANTHER" id="PTHR21682:SF2">
    <property type="entry name" value="COILED-COIL DOMAIN-CONTAINING PROTEIN 149"/>
    <property type="match status" value="1"/>
</dbReference>
<dbReference type="Pfam" id="PF09789">
    <property type="entry name" value="CC149"/>
    <property type="match status" value="1"/>
</dbReference>
<dbReference type="Proteomes" id="UP000053766">
    <property type="component" value="Unassembled WGS sequence"/>
</dbReference>
<name>A0A0D8XLJ6_DICVI</name>
<keyword evidence="5" id="KW-1185">Reference proteome</keyword>
<dbReference type="InterPro" id="IPR019179">
    <property type="entry name" value="CC149"/>
</dbReference>
<feature type="coiled-coil region" evidence="3">
    <location>
        <begin position="99"/>
        <end position="147"/>
    </location>
</feature>
<evidence type="ECO:0000256" key="3">
    <source>
        <dbReference type="SAM" id="Coils"/>
    </source>
</evidence>
<organism evidence="4 5">
    <name type="scientific">Dictyocaulus viviparus</name>
    <name type="common">Bovine lungworm</name>
    <dbReference type="NCBI Taxonomy" id="29172"/>
    <lineage>
        <taxon>Eukaryota</taxon>
        <taxon>Metazoa</taxon>
        <taxon>Ecdysozoa</taxon>
        <taxon>Nematoda</taxon>
        <taxon>Chromadorea</taxon>
        <taxon>Rhabditida</taxon>
        <taxon>Rhabditina</taxon>
        <taxon>Rhabditomorpha</taxon>
        <taxon>Strongyloidea</taxon>
        <taxon>Metastrongylidae</taxon>
        <taxon>Dictyocaulus</taxon>
    </lineage>
</organism>
<evidence type="ECO:0000313" key="4">
    <source>
        <dbReference type="EMBL" id="KJH44632.1"/>
    </source>
</evidence>
<reference evidence="4 5" key="1">
    <citation type="submission" date="2013-11" db="EMBL/GenBank/DDBJ databases">
        <title>Draft genome of the bovine lungworm Dictyocaulus viviparus.</title>
        <authorList>
            <person name="Mitreva M."/>
        </authorList>
    </citation>
    <scope>NUCLEOTIDE SEQUENCE [LARGE SCALE GENOMIC DNA]</scope>
    <source>
        <strain evidence="4 5">HannoverDv2000</strain>
    </source>
</reference>
<gene>
    <name evidence="4" type="ORF">DICVIV_09353</name>
</gene>
<comment type="similarity">
    <text evidence="1">Belongs to the CCDC149 family.</text>
</comment>
<accession>A0A0D8XLJ6</accession>
<evidence type="ECO:0000313" key="5">
    <source>
        <dbReference type="Proteomes" id="UP000053766"/>
    </source>
</evidence>